<feature type="transmembrane region" description="Helical" evidence="9">
    <location>
        <begin position="370"/>
        <end position="395"/>
    </location>
</feature>
<feature type="transmembrane region" description="Helical" evidence="9">
    <location>
        <begin position="447"/>
        <end position="467"/>
    </location>
</feature>
<evidence type="ECO:0000259" key="12">
    <source>
        <dbReference type="Pfam" id="PF22599"/>
    </source>
</evidence>
<dbReference type="InterPro" id="IPR005791">
    <property type="entry name" value="SecD"/>
</dbReference>
<dbReference type="InterPro" id="IPR048634">
    <property type="entry name" value="SecD_SecF_C"/>
</dbReference>
<feature type="transmembrane region" description="Helical" evidence="9">
    <location>
        <begin position="344"/>
        <end position="364"/>
    </location>
</feature>
<evidence type="ECO:0000313" key="13">
    <source>
        <dbReference type="EMBL" id="CAB4784907.1"/>
    </source>
</evidence>
<keyword evidence="4 9" id="KW-0812">Transmembrane</keyword>
<dbReference type="EMBL" id="CAFAAF010000014">
    <property type="protein sequence ID" value="CAB4784907.1"/>
    <property type="molecule type" value="Genomic_DNA"/>
</dbReference>
<feature type="domain" description="Protein export membrane protein SecD/SecF C-terminal" evidence="10">
    <location>
        <begin position="302"/>
        <end position="475"/>
    </location>
</feature>
<dbReference type="Pfam" id="PF21760">
    <property type="entry name" value="SecD_1st"/>
    <property type="match status" value="1"/>
</dbReference>
<dbReference type="AlphaFoldDB" id="A0A6J6WRL6"/>
<dbReference type="InterPro" id="IPR054384">
    <property type="entry name" value="SecDF_P1_head"/>
</dbReference>
<evidence type="ECO:0000256" key="6">
    <source>
        <dbReference type="ARBA" id="ARBA00022989"/>
    </source>
</evidence>
<feature type="domain" description="SecDF P1 head subdomain" evidence="12">
    <location>
        <begin position="190"/>
        <end position="297"/>
    </location>
</feature>
<reference evidence="13" key="1">
    <citation type="submission" date="2020-05" db="EMBL/GenBank/DDBJ databases">
        <authorList>
            <person name="Chiriac C."/>
            <person name="Salcher M."/>
            <person name="Ghai R."/>
            <person name="Kavagutti S V."/>
        </authorList>
    </citation>
    <scope>NUCLEOTIDE SEQUENCE</scope>
</reference>
<dbReference type="InterPro" id="IPR048631">
    <property type="entry name" value="SecD_1st"/>
</dbReference>
<dbReference type="Gene3D" id="3.30.1360.200">
    <property type="match status" value="1"/>
</dbReference>
<keyword evidence="5" id="KW-0653">Protein transport</keyword>
<proteinExistence type="inferred from homology"/>
<dbReference type="SUPFAM" id="SSF82866">
    <property type="entry name" value="Multidrug efflux transporter AcrB transmembrane domain"/>
    <property type="match status" value="1"/>
</dbReference>
<dbReference type="Gene3D" id="1.20.1640.10">
    <property type="entry name" value="Multidrug efflux transporter AcrB transmembrane domain"/>
    <property type="match status" value="1"/>
</dbReference>
<sequence>MSTPTKPVKTTGRPVRALAILAALIVALLATALIQGATSVRLGLDLRGGTSVTLQPRASNDSNKITSEAIDQAVSIIRQRVNSLGVAESEVTAQGSGTNRQIVISVPGDSGRRVVDLVGQTAELRFRQVLAESSALGGTAASAATPAAGVSAEVNARFAALDCTNPANLQGTGADAPTDVIVACSRTGASKYILAPAEVLGRQVSKASAGIDQQGASAWYVLLTFNGEGTKAFGALTGRVTSLASPQNQVAIVLDGLVVSAPSINEAIPSGNAQITGSFTQLEAQDLANVLKYGALPLAFDRGEVQQVSPTLGADQLQAGLLAGALGLLLVFIFSLLYYRALGLVTVGSLTVAGLILYLLFLVLGKTIGFTLTLAGIAGAIVAIGVTADSFIVFFERIRDEAREGRSLRSAVESGWARARHTIIVADMVSILAAVLLYFFAVGGVRGFAFTLGLTTLIDLLVVFIFTKPIVTVIAKSNFFASGHSLSGFSAKSIGKSHPATTLEA</sequence>
<dbReference type="InterPro" id="IPR022813">
    <property type="entry name" value="SecD/SecF_arch_bac"/>
</dbReference>
<keyword evidence="7" id="KW-0811">Translocation</keyword>
<evidence type="ECO:0000256" key="4">
    <source>
        <dbReference type="ARBA" id="ARBA00022692"/>
    </source>
</evidence>
<dbReference type="Pfam" id="PF22599">
    <property type="entry name" value="SecDF_P1_head"/>
    <property type="match status" value="1"/>
</dbReference>
<dbReference type="PANTHER" id="PTHR30081">
    <property type="entry name" value="PROTEIN-EXPORT MEMBRANE PROTEIN SEC"/>
    <property type="match status" value="1"/>
</dbReference>
<keyword evidence="6 9" id="KW-1133">Transmembrane helix</keyword>
<evidence type="ECO:0000259" key="10">
    <source>
        <dbReference type="Pfam" id="PF02355"/>
    </source>
</evidence>
<dbReference type="Pfam" id="PF02355">
    <property type="entry name" value="SecD_SecF_C"/>
    <property type="match status" value="1"/>
</dbReference>
<feature type="transmembrane region" description="Helical" evidence="9">
    <location>
        <begin position="423"/>
        <end position="441"/>
    </location>
</feature>
<evidence type="ECO:0000259" key="11">
    <source>
        <dbReference type="Pfam" id="PF21760"/>
    </source>
</evidence>
<keyword evidence="2" id="KW-0813">Transport</keyword>
<protein>
    <submittedName>
        <fullName evidence="13">Unannotated protein</fullName>
    </submittedName>
</protein>
<dbReference type="GO" id="GO:0006886">
    <property type="term" value="P:intracellular protein transport"/>
    <property type="evidence" value="ECO:0007669"/>
    <property type="project" value="InterPro"/>
</dbReference>
<feature type="transmembrane region" description="Helical" evidence="9">
    <location>
        <begin position="317"/>
        <end position="337"/>
    </location>
</feature>
<name>A0A6J6WRL6_9ZZZZ</name>
<feature type="domain" description="Protein translocase subunit SecDF P1" evidence="11">
    <location>
        <begin position="70"/>
        <end position="129"/>
    </location>
</feature>
<evidence type="ECO:0000256" key="8">
    <source>
        <dbReference type="ARBA" id="ARBA00023136"/>
    </source>
</evidence>
<organism evidence="13">
    <name type="scientific">freshwater metagenome</name>
    <dbReference type="NCBI Taxonomy" id="449393"/>
    <lineage>
        <taxon>unclassified sequences</taxon>
        <taxon>metagenomes</taxon>
        <taxon>ecological metagenomes</taxon>
    </lineage>
</organism>
<keyword evidence="8 9" id="KW-0472">Membrane</keyword>
<evidence type="ECO:0000256" key="3">
    <source>
        <dbReference type="ARBA" id="ARBA00022475"/>
    </source>
</evidence>
<dbReference type="Gene3D" id="3.30.70.3220">
    <property type="match status" value="1"/>
</dbReference>
<comment type="subcellular location">
    <subcellularLocation>
        <location evidence="1">Cell membrane</location>
        <topology evidence="1">Multi-pass membrane protein</topology>
    </subcellularLocation>
</comment>
<evidence type="ECO:0000256" key="7">
    <source>
        <dbReference type="ARBA" id="ARBA00023010"/>
    </source>
</evidence>
<dbReference type="HAMAP" id="MF_01463_B">
    <property type="entry name" value="SecD_B"/>
    <property type="match status" value="1"/>
</dbReference>
<keyword evidence="3" id="KW-1003">Cell membrane</keyword>
<gene>
    <name evidence="13" type="ORF">UFOPK2978_00171</name>
</gene>
<dbReference type="GO" id="GO:0015450">
    <property type="term" value="F:protein-transporting ATPase activity"/>
    <property type="evidence" value="ECO:0007669"/>
    <property type="project" value="InterPro"/>
</dbReference>
<dbReference type="NCBIfam" id="TIGR01129">
    <property type="entry name" value="secD"/>
    <property type="match status" value="1"/>
</dbReference>
<dbReference type="NCBIfam" id="TIGR00916">
    <property type="entry name" value="2A0604s01"/>
    <property type="match status" value="1"/>
</dbReference>
<evidence type="ECO:0000256" key="9">
    <source>
        <dbReference type="SAM" id="Phobius"/>
    </source>
</evidence>
<evidence type="ECO:0000256" key="5">
    <source>
        <dbReference type="ARBA" id="ARBA00022927"/>
    </source>
</evidence>
<dbReference type="PANTHER" id="PTHR30081:SF1">
    <property type="entry name" value="PROTEIN TRANSLOCASE SUBUNIT SECD"/>
    <property type="match status" value="1"/>
</dbReference>
<dbReference type="InterPro" id="IPR055344">
    <property type="entry name" value="SecD_SecF_C_bact"/>
</dbReference>
<evidence type="ECO:0000256" key="1">
    <source>
        <dbReference type="ARBA" id="ARBA00004651"/>
    </source>
</evidence>
<evidence type="ECO:0000256" key="2">
    <source>
        <dbReference type="ARBA" id="ARBA00022448"/>
    </source>
</evidence>
<dbReference type="GO" id="GO:0005886">
    <property type="term" value="C:plasma membrane"/>
    <property type="evidence" value="ECO:0007669"/>
    <property type="project" value="UniProtKB-SubCell"/>
</dbReference>
<accession>A0A6J6WRL6</accession>